<dbReference type="Gene3D" id="3.30.565.10">
    <property type="entry name" value="Histidine kinase-like ATPase, C-terminal domain"/>
    <property type="match status" value="1"/>
</dbReference>
<dbReference type="InterPro" id="IPR020575">
    <property type="entry name" value="Hsp90_N"/>
</dbReference>
<evidence type="ECO:0000256" key="4">
    <source>
        <dbReference type="ARBA" id="ARBA00023186"/>
    </source>
</evidence>
<organism evidence="6 7">
    <name type="scientific">Actinocrispum wychmicini</name>
    <dbReference type="NCBI Taxonomy" id="1213861"/>
    <lineage>
        <taxon>Bacteria</taxon>
        <taxon>Bacillati</taxon>
        <taxon>Actinomycetota</taxon>
        <taxon>Actinomycetes</taxon>
        <taxon>Pseudonocardiales</taxon>
        <taxon>Pseudonocardiaceae</taxon>
        <taxon>Actinocrispum</taxon>
    </lineage>
</organism>
<dbReference type="PIRSF" id="PIRSF002583">
    <property type="entry name" value="Hsp90"/>
    <property type="match status" value="1"/>
</dbReference>
<evidence type="ECO:0000256" key="1">
    <source>
        <dbReference type="ARBA" id="ARBA00008239"/>
    </source>
</evidence>
<feature type="binding site" evidence="5">
    <location>
        <position position="34"/>
    </location>
    <ligand>
        <name>ATP</name>
        <dbReference type="ChEBI" id="CHEBI:30616"/>
    </ligand>
</feature>
<dbReference type="InterPro" id="IPR020568">
    <property type="entry name" value="Ribosomal_Su5_D2-typ_SF"/>
</dbReference>
<evidence type="ECO:0000256" key="3">
    <source>
        <dbReference type="ARBA" id="ARBA00022840"/>
    </source>
</evidence>
<gene>
    <name evidence="6" type="ORF">EV192_10389</name>
</gene>
<dbReference type="PANTHER" id="PTHR11528">
    <property type="entry name" value="HEAT SHOCK PROTEIN 90 FAMILY MEMBER"/>
    <property type="match status" value="1"/>
</dbReference>
<dbReference type="GO" id="GO:0051082">
    <property type="term" value="F:unfolded protein binding"/>
    <property type="evidence" value="ECO:0007669"/>
    <property type="project" value="InterPro"/>
</dbReference>
<dbReference type="PRINTS" id="PR00775">
    <property type="entry name" value="HEATSHOCK90"/>
</dbReference>
<dbReference type="GO" id="GO:0016887">
    <property type="term" value="F:ATP hydrolysis activity"/>
    <property type="evidence" value="ECO:0007669"/>
    <property type="project" value="InterPro"/>
</dbReference>
<feature type="binding site" evidence="5">
    <location>
        <position position="30"/>
    </location>
    <ligand>
        <name>ATP</name>
        <dbReference type="ChEBI" id="CHEBI:30616"/>
    </ligand>
</feature>
<feature type="binding site" evidence="5">
    <location>
        <position position="154"/>
    </location>
    <ligand>
        <name>ATP</name>
        <dbReference type="ChEBI" id="CHEBI:30616"/>
    </ligand>
</feature>
<accession>A0A4R2JMK6</accession>
<proteinExistence type="inferred from homology"/>
<evidence type="ECO:0000313" key="7">
    <source>
        <dbReference type="Proteomes" id="UP000295680"/>
    </source>
</evidence>
<comment type="similarity">
    <text evidence="1">Belongs to the heat shock protein 90 family.</text>
</comment>
<dbReference type="Pfam" id="PF00183">
    <property type="entry name" value="HSP90"/>
    <property type="match status" value="1"/>
</dbReference>
<comment type="caution">
    <text evidence="6">The sequence shown here is derived from an EMBL/GenBank/DDBJ whole genome shotgun (WGS) entry which is preliminary data.</text>
</comment>
<keyword evidence="7" id="KW-1185">Reference proteome</keyword>
<evidence type="ECO:0000313" key="6">
    <source>
        <dbReference type="EMBL" id="TCO60514.1"/>
    </source>
</evidence>
<keyword evidence="4" id="KW-0143">Chaperone</keyword>
<keyword evidence="3 5" id="KW-0067">ATP-binding</keyword>
<reference evidence="6 7" key="1">
    <citation type="submission" date="2019-03" db="EMBL/GenBank/DDBJ databases">
        <title>Genomic Encyclopedia of Type Strains, Phase IV (KMG-IV): sequencing the most valuable type-strain genomes for metagenomic binning, comparative biology and taxonomic classification.</title>
        <authorList>
            <person name="Goeker M."/>
        </authorList>
    </citation>
    <scope>NUCLEOTIDE SEQUENCE [LARGE SCALE GENOMIC DNA]</scope>
    <source>
        <strain evidence="6 7">DSM 45934</strain>
    </source>
</reference>
<dbReference type="SUPFAM" id="SSF55874">
    <property type="entry name" value="ATPase domain of HSP90 chaperone/DNA topoisomerase II/histidine kinase"/>
    <property type="match status" value="1"/>
</dbReference>
<dbReference type="OrthoDB" id="9802640at2"/>
<dbReference type="Gene3D" id="3.30.230.80">
    <property type="match status" value="1"/>
</dbReference>
<dbReference type="EMBL" id="SLWS01000003">
    <property type="protein sequence ID" value="TCO60514.1"/>
    <property type="molecule type" value="Genomic_DNA"/>
</dbReference>
<evidence type="ECO:0000256" key="5">
    <source>
        <dbReference type="PIRSR" id="PIRSR002583-1"/>
    </source>
</evidence>
<feature type="binding site" evidence="5">
    <location>
        <position position="66"/>
    </location>
    <ligand>
        <name>ATP</name>
        <dbReference type="ChEBI" id="CHEBI:30616"/>
    </ligand>
</feature>
<dbReference type="SUPFAM" id="SSF54211">
    <property type="entry name" value="Ribosomal protein S5 domain 2-like"/>
    <property type="match status" value="1"/>
</dbReference>
<dbReference type="RefSeq" id="WP_132115558.1">
    <property type="nucleotide sequence ID" value="NZ_SLWS01000003.1"/>
</dbReference>
<dbReference type="InterPro" id="IPR036890">
    <property type="entry name" value="HATPase_C_sf"/>
</dbReference>
<dbReference type="Proteomes" id="UP000295680">
    <property type="component" value="Unassembled WGS sequence"/>
</dbReference>
<dbReference type="InterPro" id="IPR001404">
    <property type="entry name" value="Hsp90_fam"/>
</dbReference>
<name>A0A4R2JMK6_9PSEU</name>
<sequence length="587" mass="64589">MERTFQVDLRGVVDLLSHHLYASPRVYLRELMQNAVDAITARRLVDPGAPGAVAIEPGEGTLRVHDTGIGLTEPEVHELLATIGRSSKRDDLGFARHEFLGQFGIGLLSCYLVADEVHVLTRSARGGATVAWTGFADGRYTVAAADTERTEPGTTVTLVARRGMADWLTTATVTDLATRFGSLLPIDVTVAGRPVTEGALPWRARHANPAARAEALSAYCQQLFGFTPFDVIDLNVPEAGLSGMAFVMPMSANPAVRGGHRVYLRRMLLADDVEKLLPEWAFFVRCVVDTAELRPTASREELYEDDLLADTRAAIGVQIRDWLVRLASTDPQRLHRFLAVHHLGVKALARHDLEMLKIVDQWWPMETNWGPLTLADFRRRHPVIRYTATGDEFRELAAVANAQGIGLVNGGYTYDIEIMKSLPGLDPAIQVRRLDPSELATHFEEPDPQTQMRLRPLLSAAATVLEPLHCAVLPRAFEPASLPALYLVGRQAIQAEEMRSARAASTGLWSDVLSTMDEGAPARPQLVLNLRSPVVRRMVELPDSNLAGLAVQALYGQALLHGHHPLRQQDSALLNQSFVGLLDWAMR</sequence>
<protein>
    <submittedName>
        <fullName evidence="6">Molecular chaperone HtpG</fullName>
    </submittedName>
</protein>
<dbReference type="AlphaFoldDB" id="A0A4R2JMK6"/>
<keyword evidence="2 5" id="KW-0547">Nucleotide-binding</keyword>
<dbReference type="GO" id="GO:0005524">
    <property type="term" value="F:ATP binding"/>
    <property type="evidence" value="ECO:0007669"/>
    <property type="project" value="UniProtKB-KW"/>
</dbReference>
<dbReference type="NCBIfam" id="NF010683">
    <property type="entry name" value="PRK14083.1"/>
    <property type="match status" value="1"/>
</dbReference>
<evidence type="ECO:0000256" key="2">
    <source>
        <dbReference type="ARBA" id="ARBA00022741"/>
    </source>
</evidence>
<dbReference type="GO" id="GO:0140662">
    <property type="term" value="F:ATP-dependent protein folding chaperone"/>
    <property type="evidence" value="ECO:0007669"/>
    <property type="project" value="InterPro"/>
</dbReference>